<sequence length="91" mass="10298">MLNIQIDDELINELVDKKVEEILSNYKRTLVTVDIKDLVEITGLSKSTLEKNIITQPEVIEVTRRIGSRVLYKYPDVIGALSKVIDRLGGD</sequence>
<evidence type="ECO:0008006" key="3">
    <source>
        <dbReference type="Google" id="ProtNLM"/>
    </source>
</evidence>
<gene>
    <name evidence="1" type="ORF">HHH54_06090</name>
</gene>
<evidence type="ECO:0000313" key="2">
    <source>
        <dbReference type="Proteomes" id="UP000751852"/>
    </source>
</evidence>
<comment type="caution">
    <text evidence="1">The sequence shown here is derived from an EMBL/GenBank/DDBJ whole genome shotgun (WGS) entry which is preliminary data.</text>
</comment>
<protein>
    <recommendedName>
        <fullName evidence="3">Phage protein</fullName>
    </recommendedName>
</protein>
<name>A0ABS0TB29_9STAP</name>
<reference evidence="1 2" key="1">
    <citation type="submission" date="2020-04" db="EMBL/GenBank/DDBJ databases">
        <title>Staphylococcus species from domestic dog.</title>
        <authorList>
            <person name="Paterson G.K."/>
        </authorList>
    </citation>
    <scope>NUCLEOTIDE SEQUENCE [LARGE SCALE GENOMIC DNA]</scope>
    <source>
        <strain evidence="1 2">H16/1A</strain>
    </source>
</reference>
<keyword evidence="2" id="KW-1185">Reference proteome</keyword>
<dbReference type="RefSeq" id="WP_198617952.1">
    <property type="nucleotide sequence ID" value="NZ_JABANU010000013.1"/>
</dbReference>
<evidence type="ECO:0000313" key="1">
    <source>
        <dbReference type="EMBL" id="MBI5975171.1"/>
    </source>
</evidence>
<dbReference type="Proteomes" id="UP000751852">
    <property type="component" value="Unassembled WGS sequence"/>
</dbReference>
<dbReference type="EMBL" id="JABANU010000013">
    <property type="protein sequence ID" value="MBI5975171.1"/>
    <property type="molecule type" value="Genomic_DNA"/>
</dbReference>
<proteinExistence type="predicted"/>
<organism evidence="1 2">
    <name type="scientific">Staphylococcus canis</name>
    <dbReference type="NCBI Taxonomy" id="2724942"/>
    <lineage>
        <taxon>Bacteria</taxon>
        <taxon>Bacillati</taxon>
        <taxon>Bacillota</taxon>
        <taxon>Bacilli</taxon>
        <taxon>Bacillales</taxon>
        <taxon>Staphylococcaceae</taxon>
        <taxon>Staphylococcus</taxon>
    </lineage>
</organism>
<accession>A0ABS0TB29</accession>